<keyword evidence="2" id="KW-0472">Membrane</keyword>
<keyword evidence="2" id="KW-0812">Transmembrane</keyword>
<evidence type="ECO:0000256" key="1">
    <source>
        <dbReference type="SAM" id="MobiDB-lite"/>
    </source>
</evidence>
<dbReference type="RefSeq" id="WP_150699212.1">
    <property type="nucleotide sequence ID" value="NZ_CABPRZ010000024.1"/>
</dbReference>
<dbReference type="EMBL" id="CABPRZ010000024">
    <property type="protein sequence ID" value="VVE48213.1"/>
    <property type="molecule type" value="Genomic_DNA"/>
</dbReference>
<feature type="transmembrane region" description="Helical" evidence="2">
    <location>
        <begin position="7"/>
        <end position="29"/>
    </location>
</feature>
<proteinExistence type="predicted"/>
<dbReference type="InterPro" id="IPR008160">
    <property type="entry name" value="Collagen"/>
</dbReference>
<reference evidence="3 4" key="1">
    <citation type="submission" date="2019-08" db="EMBL/GenBank/DDBJ databases">
        <authorList>
            <person name="Peeters C."/>
        </authorList>
    </citation>
    <scope>NUCLEOTIDE SEQUENCE [LARGE SCALE GENOMIC DNA]</scope>
    <source>
        <strain evidence="3 4">LMG 30175</strain>
    </source>
</reference>
<keyword evidence="4" id="KW-1185">Reference proteome</keyword>
<feature type="compositionally biased region" description="Basic and acidic residues" evidence="1">
    <location>
        <begin position="426"/>
        <end position="441"/>
    </location>
</feature>
<dbReference type="Pfam" id="PF01391">
    <property type="entry name" value="Collagen"/>
    <property type="match status" value="1"/>
</dbReference>
<sequence length="527" mass="56406">MRRKQRGVFLVGAAIAVAVVGMLITFWGAQQARHMRIEKGAVVGEALKVLGRHVQGFVVQHHGDIKKLFLSNPGTRISMGGLEMSAKTTDLGKTIAGLTAESVIRVMGAKGIGASPPLAGAQYQIYVYSDNCADDNSKCDINSVTYLSAPIRSTYAAEPDFVASGVAVKKIGALGGISHKDEKNGVYFRFRDGNGIVPIKVPSPDPEVGLIAVRGGNQISVQDVFMRRDGTRPMLGNLNMEERKGKHHNIAGAGDITGIGTLSMKQLSASQRVIAGYTGDDSVPPKYGSASIVAKGLIAGRDIKVEERLTTKNLTVTGTVKKTLTTESINAEGTIHAKKGPGTSAGGNLEADGNIKADGNISSRGTVTIGSGQLHMGKQFSPGSWCTGHSIGLSFEGLLMACQNNQWRVAEGQRGETGERGAQGARGERGAPGEKGDRGDRGPMGPRAEVKVARTYTWYRNDCNPGSAGEVYNLGRWDYCDTVQSMRACALPNQDRRVWREDNGEWTFRIKQVSGVAYCQNFEYEIE</sequence>
<evidence type="ECO:0000313" key="3">
    <source>
        <dbReference type="EMBL" id="VVE48213.1"/>
    </source>
</evidence>
<evidence type="ECO:0000256" key="2">
    <source>
        <dbReference type="SAM" id="Phobius"/>
    </source>
</evidence>
<evidence type="ECO:0008006" key="5">
    <source>
        <dbReference type="Google" id="ProtNLM"/>
    </source>
</evidence>
<evidence type="ECO:0000313" key="4">
    <source>
        <dbReference type="Proteomes" id="UP000414233"/>
    </source>
</evidence>
<name>A0A5E4YJQ8_9BURK</name>
<dbReference type="OrthoDB" id="8944941at2"/>
<organism evidence="3 4">
    <name type="scientific">Pandoraea terrae</name>
    <dbReference type="NCBI Taxonomy" id="1537710"/>
    <lineage>
        <taxon>Bacteria</taxon>
        <taxon>Pseudomonadati</taxon>
        <taxon>Pseudomonadota</taxon>
        <taxon>Betaproteobacteria</taxon>
        <taxon>Burkholderiales</taxon>
        <taxon>Burkholderiaceae</taxon>
        <taxon>Pandoraea</taxon>
    </lineage>
</organism>
<accession>A0A5E4YJQ8</accession>
<protein>
    <recommendedName>
        <fullName evidence="5">Collagen-like protein</fullName>
    </recommendedName>
</protein>
<dbReference type="Proteomes" id="UP000414233">
    <property type="component" value="Unassembled WGS sequence"/>
</dbReference>
<gene>
    <name evidence="3" type="ORF">PTE30175_04427</name>
</gene>
<feature type="region of interest" description="Disordered" evidence="1">
    <location>
        <begin position="411"/>
        <end position="447"/>
    </location>
</feature>
<keyword evidence="2" id="KW-1133">Transmembrane helix</keyword>
<dbReference type="AlphaFoldDB" id="A0A5E4YJQ8"/>